<organism evidence="5 6">
    <name type="scientific">Pilimelia anulata</name>
    <dbReference type="NCBI Taxonomy" id="53371"/>
    <lineage>
        <taxon>Bacteria</taxon>
        <taxon>Bacillati</taxon>
        <taxon>Actinomycetota</taxon>
        <taxon>Actinomycetes</taxon>
        <taxon>Micromonosporales</taxon>
        <taxon>Micromonosporaceae</taxon>
        <taxon>Pilimelia</taxon>
    </lineage>
</organism>
<protein>
    <recommendedName>
        <fullName evidence="4">ARB-07466-like C-terminal domain-containing protein</fullName>
    </recommendedName>
</protein>
<name>A0A8J3BBG4_9ACTN</name>
<evidence type="ECO:0000259" key="4">
    <source>
        <dbReference type="Pfam" id="PF26571"/>
    </source>
</evidence>
<dbReference type="AlphaFoldDB" id="A0A8J3BBG4"/>
<evidence type="ECO:0000256" key="2">
    <source>
        <dbReference type="SAM" id="MobiDB-lite"/>
    </source>
</evidence>
<proteinExistence type="predicted"/>
<dbReference type="EMBL" id="BMQB01000008">
    <property type="protein sequence ID" value="GGK02821.1"/>
    <property type="molecule type" value="Genomic_DNA"/>
</dbReference>
<reference evidence="5" key="2">
    <citation type="submission" date="2020-09" db="EMBL/GenBank/DDBJ databases">
        <authorList>
            <person name="Sun Q."/>
            <person name="Ohkuma M."/>
        </authorList>
    </citation>
    <scope>NUCLEOTIDE SEQUENCE</scope>
    <source>
        <strain evidence="5">JCM 3090</strain>
    </source>
</reference>
<accession>A0A8J3BBG4</accession>
<feature type="domain" description="ARB-07466-like C-terminal" evidence="4">
    <location>
        <begin position="222"/>
        <end position="329"/>
    </location>
</feature>
<dbReference type="RefSeq" id="WP_229784220.1">
    <property type="nucleotide sequence ID" value="NZ_BMQB01000008.1"/>
</dbReference>
<feature type="signal peptide" evidence="3">
    <location>
        <begin position="1"/>
        <end position="25"/>
    </location>
</feature>
<keyword evidence="3" id="KW-0732">Signal</keyword>
<dbReference type="InterPro" id="IPR058593">
    <property type="entry name" value="ARB_07466-like_C"/>
</dbReference>
<dbReference type="Pfam" id="PF26571">
    <property type="entry name" value="VldE"/>
    <property type="match status" value="1"/>
</dbReference>
<comment type="caution">
    <text evidence="5">The sequence shown here is derived from an EMBL/GenBank/DDBJ whole genome shotgun (WGS) entry which is preliminary data.</text>
</comment>
<gene>
    <name evidence="5" type="ORF">GCM10010123_35980</name>
</gene>
<sequence>MLRTRLSASALALLTPLAPAPPALAAPRTAPTAPAGERAAPPLLGDVLEQVGRGWSTAKARVDASKRRQALLSARVQQARARHDALVPEVARIAAGSYRVGRLGMAATLLEEGTAGSFLSRATRLNELNTINDTKLRELNAALADLNRASAALDGELREEQRQLSIMDKQKQEAEKALALVGGRSLTEGMVSARSPVAKPGPRSADGSFGPLPCDRDDPTTGGCVTARTLHAYREVKRAGFARFVGCYRPGGPFEHPKGRACDWSLRSSGFRPAANRDEKMYGNNLTAFLVRNADRLGILYVIWYRRIWFPATGWNGYSGASDHTDHVHMSML</sequence>
<evidence type="ECO:0000313" key="5">
    <source>
        <dbReference type="EMBL" id="GGK02821.1"/>
    </source>
</evidence>
<evidence type="ECO:0000313" key="6">
    <source>
        <dbReference type="Proteomes" id="UP000649739"/>
    </source>
</evidence>
<reference evidence="5" key="1">
    <citation type="journal article" date="2014" name="Int. J. Syst. Evol. Microbiol.">
        <title>Complete genome sequence of Corynebacterium casei LMG S-19264T (=DSM 44701T), isolated from a smear-ripened cheese.</title>
        <authorList>
            <consortium name="US DOE Joint Genome Institute (JGI-PGF)"/>
            <person name="Walter F."/>
            <person name="Albersmeier A."/>
            <person name="Kalinowski J."/>
            <person name="Ruckert C."/>
        </authorList>
    </citation>
    <scope>NUCLEOTIDE SEQUENCE</scope>
    <source>
        <strain evidence="5">JCM 3090</strain>
    </source>
</reference>
<feature type="coiled-coil region" evidence="1">
    <location>
        <begin position="136"/>
        <end position="177"/>
    </location>
</feature>
<evidence type="ECO:0000256" key="3">
    <source>
        <dbReference type="SAM" id="SignalP"/>
    </source>
</evidence>
<keyword evidence="1" id="KW-0175">Coiled coil</keyword>
<evidence type="ECO:0000256" key="1">
    <source>
        <dbReference type="SAM" id="Coils"/>
    </source>
</evidence>
<dbReference type="Proteomes" id="UP000649739">
    <property type="component" value="Unassembled WGS sequence"/>
</dbReference>
<keyword evidence="6" id="KW-1185">Reference proteome</keyword>
<feature type="chain" id="PRO_5035313056" description="ARB-07466-like C-terminal domain-containing protein" evidence="3">
    <location>
        <begin position="26"/>
        <end position="333"/>
    </location>
</feature>
<feature type="region of interest" description="Disordered" evidence="2">
    <location>
        <begin position="193"/>
        <end position="212"/>
    </location>
</feature>